<dbReference type="RefSeq" id="WP_190921594.1">
    <property type="nucleotide sequence ID" value="NZ_JACXIZ010000070.1"/>
</dbReference>
<dbReference type="NCBIfam" id="TIGR02227">
    <property type="entry name" value="sigpep_I_bact"/>
    <property type="match status" value="1"/>
</dbReference>
<keyword evidence="3" id="KW-1133">Transmembrane helix</keyword>
<dbReference type="PRINTS" id="PR00727">
    <property type="entry name" value="LEADERPTASE"/>
</dbReference>
<dbReference type="Proteomes" id="UP000621560">
    <property type="component" value="Unassembled WGS sequence"/>
</dbReference>
<name>A0A927BZA9_9BACL</name>
<accession>A0A927BZA9</accession>
<dbReference type="SUPFAM" id="SSF51306">
    <property type="entry name" value="LexA/Signal peptidase"/>
    <property type="match status" value="1"/>
</dbReference>
<dbReference type="CDD" id="cd06530">
    <property type="entry name" value="S26_SPase_I"/>
    <property type="match status" value="1"/>
</dbReference>
<keyword evidence="3" id="KW-0472">Membrane</keyword>
<evidence type="ECO:0000256" key="1">
    <source>
        <dbReference type="ARBA" id="ARBA00004401"/>
    </source>
</evidence>
<dbReference type="Gene3D" id="2.10.109.10">
    <property type="entry name" value="Umud Fragment, subunit A"/>
    <property type="match status" value="1"/>
</dbReference>
<keyword evidence="3" id="KW-0645">Protease</keyword>
<evidence type="ECO:0000256" key="3">
    <source>
        <dbReference type="RuleBase" id="RU362042"/>
    </source>
</evidence>
<evidence type="ECO:0000313" key="5">
    <source>
        <dbReference type="EMBL" id="MBD2848495.1"/>
    </source>
</evidence>
<feature type="domain" description="Peptidase S26" evidence="4">
    <location>
        <begin position="118"/>
        <end position="255"/>
    </location>
</feature>
<comment type="catalytic activity">
    <reaction evidence="3">
        <text>Cleavage of hydrophobic, N-terminal signal or leader sequences from secreted and periplasmic proteins.</text>
        <dbReference type="EC" id="3.4.21.89"/>
    </reaction>
</comment>
<dbReference type="GO" id="GO:0004252">
    <property type="term" value="F:serine-type endopeptidase activity"/>
    <property type="evidence" value="ECO:0007669"/>
    <property type="project" value="InterPro"/>
</dbReference>
<evidence type="ECO:0000313" key="6">
    <source>
        <dbReference type="Proteomes" id="UP000621560"/>
    </source>
</evidence>
<dbReference type="AlphaFoldDB" id="A0A927BZA9"/>
<comment type="subcellular location">
    <subcellularLocation>
        <location evidence="1">Cell membrane</location>
        <topology evidence="1">Single-pass type II membrane protein</topology>
    </subcellularLocation>
    <subcellularLocation>
        <location evidence="3">Membrane</location>
        <topology evidence="3">Single-pass type II membrane protein</topology>
    </subcellularLocation>
</comment>
<dbReference type="PANTHER" id="PTHR43390">
    <property type="entry name" value="SIGNAL PEPTIDASE I"/>
    <property type="match status" value="1"/>
</dbReference>
<dbReference type="EMBL" id="JACXIZ010000070">
    <property type="protein sequence ID" value="MBD2848495.1"/>
    <property type="molecule type" value="Genomic_DNA"/>
</dbReference>
<keyword evidence="3 5" id="KW-0378">Hydrolase</keyword>
<sequence>MNRREWEHRLQTGPFRERTFTYRHMRRIAERLASGPPRSKIRLPAYIGPADAVFLLLGLLGFAPALLREYAPVAPAAITDADTPVELPLLRPVGNQFAFDPMYDNMDQGRKVLMEGALVDPDYYRSHALRRGDIVYYDGSLLSDRLQQQELSRVVGLPGETISIRDGQLYVDGMRLDTFYGSARWGGMDREAFLALSDSPNLNKANILEATYGFTLEAITLPPDAVFLVGDNWLLSLDSRYLGPVPVEHIHGKVVGRAASK</sequence>
<dbReference type="InterPro" id="IPR036286">
    <property type="entry name" value="LexA/Signal_pep-like_sf"/>
</dbReference>
<dbReference type="InterPro" id="IPR000223">
    <property type="entry name" value="Pept_S26A_signal_pept_1"/>
</dbReference>
<feature type="transmembrane region" description="Helical" evidence="3">
    <location>
        <begin position="46"/>
        <end position="67"/>
    </location>
</feature>
<dbReference type="Pfam" id="PF10502">
    <property type="entry name" value="Peptidase_S26"/>
    <property type="match status" value="1"/>
</dbReference>
<gene>
    <name evidence="5" type="primary">lepB</name>
    <name evidence="5" type="ORF">IDH44_25225</name>
</gene>
<evidence type="ECO:0000259" key="4">
    <source>
        <dbReference type="Pfam" id="PF10502"/>
    </source>
</evidence>
<dbReference type="EC" id="3.4.21.89" evidence="3"/>
<dbReference type="GO" id="GO:0006465">
    <property type="term" value="P:signal peptide processing"/>
    <property type="evidence" value="ECO:0007669"/>
    <property type="project" value="InterPro"/>
</dbReference>
<keyword evidence="6" id="KW-1185">Reference proteome</keyword>
<organism evidence="5 6">
    <name type="scientific">Paenibacillus sabuli</name>
    <dbReference type="NCBI Taxonomy" id="2772509"/>
    <lineage>
        <taxon>Bacteria</taxon>
        <taxon>Bacillati</taxon>
        <taxon>Bacillota</taxon>
        <taxon>Bacilli</taxon>
        <taxon>Bacillales</taxon>
        <taxon>Paenibacillaceae</taxon>
        <taxon>Paenibacillus</taxon>
    </lineage>
</organism>
<reference evidence="5" key="1">
    <citation type="submission" date="2020-09" db="EMBL/GenBank/DDBJ databases">
        <title>A novel bacterium of genus Paenibacillus, isolated from South China Sea.</title>
        <authorList>
            <person name="Huang H."/>
            <person name="Mo K."/>
            <person name="Hu Y."/>
        </authorList>
    </citation>
    <scope>NUCLEOTIDE SEQUENCE</scope>
    <source>
        <strain evidence="5">IB182496</strain>
    </source>
</reference>
<keyword evidence="3" id="KW-0812">Transmembrane</keyword>
<dbReference type="GO" id="GO:0005886">
    <property type="term" value="C:plasma membrane"/>
    <property type="evidence" value="ECO:0007669"/>
    <property type="project" value="UniProtKB-SubCell"/>
</dbReference>
<comment type="caution">
    <text evidence="5">The sequence shown here is derived from an EMBL/GenBank/DDBJ whole genome shotgun (WGS) entry which is preliminary data.</text>
</comment>
<dbReference type="GO" id="GO:0009003">
    <property type="term" value="F:signal peptidase activity"/>
    <property type="evidence" value="ECO:0007669"/>
    <property type="project" value="UniProtKB-EC"/>
</dbReference>
<comment type="similarity">
    <text evidence="2 3">Belongs to the peptidase S26 family.</text>
</comment>
<dbReference type="PANTHER" id="PTHR43390:SF1">
    <property type="entry name" value="CHLOROPLAST PROCESSING PEPTIDASE"/>
    <property type="match status" value="1"/>
</dbReference>
<proteinExistence type="inferred from homology"/>
<evidence type="ECO:0000256" key="2">
    <source>
        <dbReference type="ARBA" id="ARBA00009370"/>
    </source>
</evidence>
<dbReference type="InterPro" id="IPR019533">
    <property type="entry name" value="Peptidase_S26"/>
</dbReference>
<protein>
    <recommendedName>
        <fullName evidence="3">Signal peptidase I</fullName>
        <ecNumber evidence="3">3.4.21.89</ecNumber>
    </recommendedName>
</protein>